<dbReference type="InterPro" id="IPR035940">
    <property type="entry name" value="CAP_sf"/>
</dbReference>
<evidence type="ECO:0008006" key="4">
    <source>
        <dbReference type="Google" id="ProtNLM"/>
    </source>
</evidence>
<dbReference type="AlphaFoldDB" id="A0A0B1TR19"/>
<feature type="signal peptide" evidence="1">
    <location>
        <begin position="1"/>
        <end position="18"/>
    </location>
</feature>
<feature type="chain" id="PRO_5002062891" description="SCP domain-containing protein" evidence="1">
    <location>
        <begin position="19"/>
        <end position="91"/>
    </location>
</feature>
<dbReference type="GO" id="GO:0005576">
    <property type="term" value="C:extracellular region"/>
    <property type="evidence" value="ECO:0007669"/>
    <property type="project" value="InterPro"/>
</dbReference>
<evidence type="ECO:0000313" key="3">
    <source>
        <dbReference type="Proteomes" id="UP000053660"/>
    </source>
</evidence>
<sequence>MKTPTVCYELYLFQLAWATTKFVGCAVQDCGGKKMVVVCNYSPAGNVKDHVIYEMGKPCLNCPSGTSCFPDEGLCVFPDNSIFSWLRSLQI</sequence>
<evidence type="ECO:0000256" key="1">
    <source>
        <dbReference type="SAM" id="SignalP"/>
    </source>
</evidence>
<dbReference type="Gene3D" id="3.40.33.10">
    <property type="entry name" value="CAP"/>
    <property type="match status" value="1"/>
</dbReference>
<accession>A0A0B1TR19</accession>
<dbReference type="PROSITE" id="PS01010">
    <property type="entry name" value="CRISP_2"/>
    <property type="match status" value="1"/>
</dbReference>
<dbReference type="Proteomes" id="UP000053660">
    <property type="component" value="Unassembled WGS sequence"/>
</dbReference>
<keyword evidence="1" id="KW-0732">Signal</keyword>
<protein>
    <recommendedName>
        <fullName evidence="4">SCP domain-containing protein</fullName>
    </recommendedName>
</protein>
<organism evidence="2 3">
    <name type="scientific">Oesophagostomum dentatum</name>
    <name type="common">Nodular worm</name>
    <dbReference type="NCBI Taxonomy" id="61180"/>
    <lineage>
        <taxon>Eukaryota</taxon>
        <taxon>Metazoa</taxon>
        <taxon>Ecdysozoa</taxon>
        <taxon>Nematoda</taxon>
        <taxon>Chromadorea</taxon>
        <taxon>Rhabditida</taxon>
        <taxon>Rhabditina</taxon>
        <taxon>Rhabditomorpha</taxon>
        <taxon>Strongyloidea</taxon>
        <taxon>Strongylidae</taxon>
        <taxon>Oesophagostomum</taxon>
    </lineage>
</organism>
<reference evidence="2 3" key="1">
    <citation type="submission" date="2014-03" db="EMBL/GenBank/DDBJ databases">
        <title>Draft genome of the hookworm Oesophagostomum dentatum.</title>
        <authorList>
            <person name="Mitreva M."/>
        </authorList>
    </citation>
    <scope>NUCLEOTIDE SEQUENCE [LARGE SCALE GENOMIC DNA]</scope>
    <source>
        <strain evidence="2 3">OD-Hann</strain>
    </source>
</reference>
<dbReference type="SUPFAM" id="SSF55797">
    <property type="entry name" value="PR-1-like"/>
    <property type="match status" value="1"/>
</dbReference>
<keyword evidence="3" id="KW-1185">Reference proteome</keyword>
<evidence type="ECO:0000313" key="2">
    <source>
        <dbReference type="EMBL" id="KHJ98551.1"/>
    </source>
</evidence>
<dbReference type="InterPro" id="IPR018244">
    <property type="entry name" value="Allrgn_V5/Tpx1_CS"/>
</dbReference>
<gene>
    <name evidence="2" type="ORF">OESDEN_01464</name>
</gene>
<dbReference type="EMBL" id="KN549299">
    <property type="protein sequence ID" value="KHJ98551.1"/>
    <property type="molecule type" value="Genomic_DNA"/>
</dbReference>
<dbReference type="OrthoDB" id="5819511at2759"/>
<proteinExistence type="predicted"/>
<name>A0A0B1TR19_OESDE</name>